<dbReference type="EMBL" id="LXQA010776445">
    <property type="protein sequence ID" value="MCI70459.1"/>
    <property type="molecule type" value="Genomic_DNA"/>
</dbReference>
<reference evidence="1 2" key="1">
    <citation type="journal article" date="2018" name="Front. Plant Sci.">
        <title>Red Clover (Trifolium pratense) and Zigzag Clover (T. medium) - A Picture of Genomic Similarities and Differences.</title>
        <authorList>
            <person name="Dluhosova J."/>
            <person name="Istvanek J."/>
            <person name="Nedelnik J."/>
            <person name="Repkova J."/>
        </authorList>
    </citation>
    <scope>NUCLEOTIDE SEQUENCE [LARGE SCALE GENOMIC DNA]</scope>
    <source>
        <strain evidence="2">cv. 10/8</strain>
        <tissue evidence="1">Leaf</tissue>
    </source>
</reference>
<keyword evidence="2" id="KW-1185">Reference proteome</keyword>
<dbReference type="AlphaFoldDB" id="A0A392UAC6"/>
<accession>A0A392UAC6</accession>
<name>A0A392UAC6_9FABA</name>
<sequence length="35" mass="3840">GDDLKRINEDLATSKKCKRALKDLQIKALGAAQDL</sequence>
<proteinExistence type="predicted"/>
<comment type="caution">
    <text evidence="1">The sequence shown here is derived from an EMBL/GenBank/DDBJ whole genome shotgun (WGS) entry which is preliminary data.</text>
</comment>
<organism evidence="1 2">
    <name type="scientific">Trifolium medium</name>
    <dbReference type="NCBI Taxonomy" id="97028"/>
    <lineage>
        <taxon>Eukaryota</taxon>
        <taxon>Viridiplantae</taxon>
        <taxon>Streptophyta</taxon>
        <taxon>Embryophyta</taxon>
        <taxon>Tracheophyta</taxon>
        <taxon>Spermatophyta</taxon>
        <taxon>Magnoliopsida</taxon>
        <taxon>eudicotyledons</taxon>
        <taxon>Gunneridae</taxon>
        <taxon>Pentapetalae</taxon>
        <taxon>rosids</taxon>
        <taxon>fabids</taxon>
        <taxon>Fabales</taxon>
        <taxon>Fabaceae</taxon>
        <taxon>Papilionoideae</taxon>
        <taxon>50 kb inversion clade</taxon>
        <taxon>NPAAA clade</taxon>
        <taxon>Hologalegina</taxon>
        <taxon>IRL clade</taxon>
        <taxon>Trifolieae</taxon>
        <taxon>Trifolium</taxon>
    </lineage>
</organism>
<protein>
    <submittedName>
        <fullName evidence="1">Uncharacterized protein</fullName>
    </submittedName>
</protein>
<evidence type="ECO:0000313" key="1">
    <source>
        <dbReference type="EMBL" id="MCI70459.1"/>
    </source>
</evidence>
<evidence type="ECO:0000313" key="2">
    <source>
        <dbReference type="Proteomes" id="UP000265520"/>
    </source>
</evidence>
<feature type="non-terminal residue" evidence="1">
    <location>
        <position position="1"/>
    </location>
</feature>
<dbReference type="Proteomes" id="UP000265520">
    <property type="component" value="Unassembled WGS sequence"/>
</dbReference>